<dbReference type="PANTHER" id="PTHR34598:SF3">
    <property type="entry name" value="OXIDOREDUCTASE AN1597"/>
    <property type="match status" value="1"/>
</dbReference>
<comment type="similarity">
    <text evidence="1">Belongs to the asaB hydroxylase/desaturase family.</text>
</comment>
<evidence type="ECO:0000256" key="1">
    <source>
        <dbReference type="ARBA" id="ARBA00023604"/>
    </source>
</evidence>
<reference evidence="2 3" key="1">
    <citation type="journal article" date="2018" name="IMA Fungus">
        <title>IMA Genome-F 9: Draft genome sequence of Annulohypoxylon stygium, Aspergillus mulundensis, Berkeleyomyces basicola (syn. Thielaviopsis basicola), Ceratocystis smalleyi, two Cercospora beticola strains, Coleophoma cylindrospora, Fusarium fracticaudum, Phialophora cf. hyalina, and Morchella septimelata.</title>
        <authorList>
            <person name="Wingfield B.D."/>
            <person name="Bills G.F."/>
            <person name="Dong Y."/>
            <person name="Huang W."/>
            <person name="Nel W.J."/>
            <person name="Swalarsk-Parry B.S."/>
            <person name="Vaghefi N."/>
            <person name="Wilken P.M."/>
            <person name="An Z."/>
            <person name="de Beer Z.W."/>
            <person name="De Vos L."/>
            <person name="Chen L."/>
            <person name="Duong T.A."/>
            <person name="Gao Y."/>
            <person name="Hammerbacher A."/>
            <person name="Kikkert J.R."/>
            <person name="Li Y."/>
            <person name="Li H."/>
            <person name="Li K."/>
            <person name="Li Q."/>
            <person name="Liu X."/>
            <person name="Ma X."/>
            <person name="Naidoo K."/>
            <person name="Pethybridge S.J."/>
            <person name="Sun J."/>
            <person name="Steenkamp E.T."/>
            <person name="van der Nest M.A."/>
            <person name="van Wyk S."/>
            <person name="Wingfield M.J."/>
            <person name="Xiong C."/>
            <person name="Yue Q."/>
            <person name="Zhang X."/>
        </authorList>
    </citation>
    <scope>NUCLEOTIDE SEQUENCE [LARGE SCALE GENOMIC DNA]</scope>
    <source>
        <strain evidence="2 3">BP6252</strain>
    </source>
</reference>
<dbReference type="InterPro" id="IPR044053">
    <property type="entry name" value="AsaB-like"/>
</dbReference>
<dbReference type="OrthoDB" id="412788at2759"/>
<comment type="caution">
    <text evidence="2">The sequence shown here is derived from an EMBL/GenBank/DDBJ whole genome shotgun (WGS) entry which is preliminary data.</text>
</comment>
<dbReference type="NCBIfam" id="NF041278">
    <property type="entry name" value="CmcJ_NvfI_EfuI"/>
    <property type="match status" value="1"/>
</dbReference>
<dbReference type="PANTHER" id="PTHR34598">
    <property type="entry name" value="BLL6449 PROTEIN"/>
    <property type="match status" value="1"/>
</dbReference>
<dbReference type="Proteomes" id="UP000256645">
    <property type="component" value="Unassembled WGS sequence"/>
</dbReference>
<dbReference type="EMBL" id="PDLM01000002">
    <property type="protein sequence ID" value="RDW85280.1"/>
    <property type="molecule type" value="Genomic_DNA"/>
</dbReference>
<dbReference type="GO" id="GO:0016491">
    <property type="term" value="F:oxidoreductase activity"/>
    <property type="evidence" value="ECO:0007669"/>
    <property type="project" value="InterPro"/>
</dbReference>
<keyword evidence="3" id="KW-1185">Reference proteome</keyword>
<evidence type="ECO:0000313" key="3">
    <source>
        <dbReference type="Proteomes" id="UP000256645"/>
    </source>
</evidence>
<sequence>MSVSLLHNSKFKGSWADLRVCRLSSRRHTSTAATFHYLKSLPLYHTTKPFHINIPSWALPSGQQTNEVSQAYHSIPVVGLRGKTHNFTLDTNGFQVELEGETGRNSLVDCITFDEYADERKVKEIVRPAVENFLKRKIPEAEDVVAFSTQVRRRDPLFPALPRGTDGSKPQPVQGVHVDFAPDGARAELEDFLVSRGYTDITSRRWQIVRHANVWHPLFGPLQDWPLGLVDYKSIDKDSDLVASDNIYTHVIRETYNVLYNPKHKWYYLENQQPNEVLMFKTFDTHATKGFARVCPHASFQDPLAPPTVRPRESFECLSAVLYPEGSADMNTYEELLPSESFDSK</sequence>
<dbReference type="AlphaFoldDB" id="A0A3D8SG20"/>
<name>A0A3D8SG20_9HELO</name>
<organism evidence="2 3">
    <name type="scientific">Coleophoma cylindrospora</name>
    <dbReference type="NCBI Taxonomy" id="1849047"/>
    <lineage>
        <taxon>Eukaryota</taxon>
        <taxon>Fungi</taxon>
        <taxon>Dikarya</taxon>
        <taxon>Ascomycota</taxon>
        <taxon>Pezizomycotina</taxon>
        <taxon>Leotiomycetes</taxon>
        <taxon>Helotiales</taxon>
        <taxon>Dermateaceae</taxon>
        <taxon>Coleophoma</taxon>
    </lineage>
</organism>
<accession>A0A3D8SG20</accession>
<dbReference type="STRING" id="1849047.A0A3D8SG20"/>
<proteinExistence type="inferred from homology"/>
<gene>
    <name evidence="2" type="ORF">BP6252_02870</name>
</gene>
<protein>
    <submittedName>
        <fullName evidence="2">Uncharacterized protein</fullName>
    </submittedName>
</protein>
<evidence type="ECO:0000313" key="2">
    <source>
        <dbReference type="EMBL" id="RDW85280.1"/>
    </source>
</evidence>